<protein>
    <submittedName>
        <fullName evidence="3">Cobalamin (Vitamin B12) biosynthesis CbiG protein</fullName>
    </submittedName>
</protein>
<dbReference type="Gene3D" id="3.30.420.180">
    <property type="entry name" value="CobE/GbiG C-terminal domain"/>
    <property type="match status" value="1"/>
</dbReference>
<dbReference type="InterPro" id="IPR038029">
    <property type="entry name" value="GbiG_N_sf"/>
</dbReference>
<dbReference type="EMBL" id="CP000780">
    <property type="protein sequence ID" value="ABS55745.1"/>
    <property type="molecule type" value="Genomic_DNA"/>
</dbReference>
<keyword evidence="4" id="KW-1185">Reference proteome</keyword>
<dbReference type="NCBIfam" id="NF004465">
    <property type="entry name" value="PRK05788.1-3"/>
    <property type="match status" value="1"/>
</dbReference>
<dbReference type="RefSeq" id="WP_012106776.1">
    <property type="nucleotide sequence ID" value="NC_009712.1"/>
</dbReference>
<dbReference type="eggNOG" id="arCOG00651">
    <property type="taxonomic scope" value="Archaea"/>
</dbReference>
<feature type="domain" description="CobE/GbiG C-terminal" evidence="1">
    <location>
        <begin position="175"/>
        <end position="289"/>
    </location>
</feature>
<dbReference type="HOGENOM" id="CLU_028397_0_2_2"/>
<dbReference type="Pfam" id="PF11760">
    <property type="entry name" value="CbiG_N"/>
    <property type="match status" value="1"/>
</dbReference>
<dbReference type="KEGG" id="mbn:Mboo_1227"/>
<evidence type="ECO:0000259" key="1">
    <source>
        <dbReference type="Pfam" id="PF01890"/>
    </source>
</evidence>
<accession>A7I7N4</accession>
<organism evidence="3 4">
    <name type="scientific">Methanoregula boonei (strain DSM 21154 / JCM 14090 / 6A8)</name>
    <dbReference type="NCBI Taxonomy" id="456442"/>
    <lineage>
        <taxon>Archaea</taxon>
        <taxon>Methanobacteriati</taxon>
        <taxon>Methanobacteriota</taxon>
        <taxon>Stenosarchaea group</taxon>
        <taxon>Methanomicrobia</taxon>
        <taxon>Methanomicrobiales</taxon>
        <taxon>Methanoregulaceae</taxon>
        <taxon>Methanoregula</taxon>
    </lineage>
</organism>
<name>A7I7N4_METB6</name>
<sequence length="290" mass="30612">MTDSVVIALARFLPDARRIAALLDADVMEYRAEIFAEVFPKARRIVALMSMGIAVRGIAPLLSDKWTDPAVVVVTPDFSYAVPLLGGHHGANALAKELEALGLIPVISTATEATGHDSVEGIAEREGRDIVNHDSTRAVNAGILDGNTKVYSVPGPGIVLAGPDVSILIRRGTYAVGIGCRKGVTEAEVTRAINGAFAEAGIQKDEVMLFATTAKKCSETGLIDAVASIPAPLIFLDDDTINAQVPRTPSKAKRLGLIGVAEPCALAVSKHRELIMNKKVFSKVTIAIAR</sequence>
<dbReference type="OrthoDB" id="4722at2157"/>
<evidence type="ECO:0000313" key="4">
    <source>
        <dbReference type="Proteomes" id="UP000002408"/>
    </source>
</evidence>
<dbReference type="Gene3D" id="3.40.50.11220">
    <property type="match status" value="1"/>
</dbReference>
<dbReference type="SUPFAM" id="SSF159664">
    <property type="entry name" value="CobE/GbiG C-terminal domain-like"/>
    <property type="match status" value="1"/>
</dbReference>
<dbReference type="GO" id="GO:0009236">
    <property type="term" value="P:cobalamin biosynthetic process"/>
    <property type="evidence" value="ECO:0007669"/>
    <property type="project" value="InterPro"/>
</dbReference>
<dbReference type="PANTHER" id="PTHR37477:SF1">
    <property type="entry name" value="COBALT-PRECORRIN-5A HYDROLASE"/>
    <property type="match status" value="1"/>
</dbReference>
<proteinExistence type="predicted"/>
<dbReference type="SUPFAM" id="SSF159672">
    <property type="entry name" value="CbiG N-terminal domain-like"/>
    <property type="match status" value="1"/>
</dbReference>
<evidence type="ECO:0000313" key="3">
    <source>
        <dbReference type="EMBL" id="ABS55745.1"/>
    </source>
</evidence>
<dbReference type="InterPro" id="IPR052553">
    <property type="entry name" value="CbiG_hydrolase"/>
</dbReference>
<dbReference type="PANTHER" id="PTHR37477">
    <property type="entry name" value="COBALT-PRECORRIN-5A HYDROLASE"/>
    <property type="match status" value="1"/>
</dbReference>
<dbReference type="AlphaFoldDB" id="A7I7N4"/>
<gene>
    <name evidence="3" type="ordered locus">Mboo_1227</name>
</gene>
<reference evidence="4" key="1">
    <citation type="journal article" date="2015" name="Microbiology">
        <title>Genome of Methanoregula boonei 6A8 reveals adaptations to oligotrophic peatland environments.</title>
        <authorList>
            <person name="Braeuer S."/>
            <person name="Cadillo-Quiroz H."/>
            <person name="Kyrpides N."/>
            <person name="Woyke T."/>
            <person name="Goodwin L."/>
            <person name="Detter C."/>
            <person name="Podell S."/>
            <person name="Yavitt J.B."/>
            <person name="Zinder S.H."/>
        </authorList>
    </citation>
    <scope>NUCLEOTIDE SEQUENCE [LARGE SCALE GENOMIC DNA]</scope>
    <source>
        <strain evidence="4">DSM 21154 / JCM 14090 / 6A8</strain>
    </source>
</reference>
<dbReference type="GeneID" id="5411906"/>
<dbReference type="InterPro" id="IPR002750">
    <property type="entry name" value="CobE/GbiG_C"/>
</dbReference>
<dbReference type="Proteomes" id="UP000002408">
    <property type="component" value="Chromosome"/>
</dbReference>
<dbReference type="InterPro" id="IPR021744">
    <property type="entry name" value="CbiG_N"/>
</dbReference>
<feature type="domain" description="Cobalamin synthesis G N-terminal" evidence="2">
    <location>
        <begin position="34"/>
        <end position="112"/>
    </location>
</feature>
<evidence type="ECO:0000259" key="2">
    <source>
        <dbReference type="Pfam" id="PF11760"/>
    </source>
</evidence>
<dbReference type="Pfam" id="PF01890">
    <property type="entry name" value="CbiG_C"/>
    <property type="match status" value="1"/>
</dbReference>
<dbReference type="STRING" id="456442.Mboo_1227"/>
<dbReference type="InterPro" id="IPR036518">
    <property type="entry name" value="CobE/GbiG_C_sf"/>
</dbReference>